<feature type="compositionally biased region" description="Polar residues" evidence="1">
    <location>
        <begin position="333"/>
        <end position="362"/>
    </location>
</feature>
<feature type="domain" description="BON" evidence="2">
    <location>
        <begin position="254"/>
        <end position="322"/>
    </location>
</feature>
<feature type="region of interest" description="Disordered" evidence="1">
    <location>
        <begin position="322"/>
        <end position="362"/>
    </location>
</feature>
<feature type="compositionally biased region" description="Basic and acidic residues" evidence="1">
    <location>
        <begin position="62"/>
        <end position="71"/>
    </location>
</feature>
<dbReference type="Proteomes" id="UP000251889">
    <property type="component" value="Unassembled WGS sequence"/>
</dbReference>
<dbReference type="SMART" id="SM00749">
    <property type="entry name" value="BON"/>
    <property type="match status" value="1"/>
</dbReference>
<dbReference type="NCBIfam" id="NF033157">
    <property type="entry name" value="SWFGD_domain"/>
    <property type="match status" value="1"/>
</dbReference>
<reference evidence="3 4" key="1">
    <citation type="submission" date="2018-06" db="EMBL/GenBank/DDBJ databases">
        <title>Chryseolinea flavus sp. nov., a member of the phylum Bacteroidetes isolated from soil.</title>
        <authorList>
            <person name="Li Y."/>
            <person name="Wang J."/>
        </authorList>
    </citation>
    <scope>NUCLEOTIDE SEQUENCE [LARGE SCALE GENOMIC DNA]</scope>
    <source>
        <strain evidence="3 4">SDU1-6</strain>
    </source>
</reference>
<feature type="region of interest" description="Disordered" evidence="1">
    <location>
        <begin position="1"/>
        <end position="262"/>
    </location>
</feature>
<dbReference type="PANTHER" id="PTHR34606:SF15">
    <property type="entry name" value="BON DOMAIN-CONTAINING PROTEIN"/>
    <property type="match status" value="1"/>
</dbReference>
<evidence type="ECO:0000313" key="4">
    <source>
        <dbReference type="Proteomes" id="UP000251889"/>
    </source>
</evidence>
<dbReference type="InterPro" id="IPR051686">
    <property type="entry name" value="Lipoprotein_DolP"/>
</dbReference>
<feature type="compositionally biased region" description="Low complexity" evidence="1">
    <location>
        <begin position="106"/>
        <end position="124"/>
    </location>
</feature>
<dbReference type="Gene3D" id="3.30.1340.30">
    <property type="match status" value="1"/>
</dbReference>
<feature type="compositionally biased region" description="Gly residues" evidence="1">
    <location>
        <begin position="161"/>
        <end position="173"/>
    </location>
</feature>
<dbReference type="PANTHER" id="PTHR34606">
    <property type="entry name" value="BON DOMAIN-CONTAINING PROTEIN"/>
    <property type="match status" value="1"/>
</dbReference>
<dbReference type="AlphaFoldDB" id="A0A364Y4Z5"/>
<feature type="compositionally biased region" description="Basic and acidic residues" evidence="1">
    <location>
        <begin position="252"/>
        <end position="262"/>
    </location>
</feature>
<dbReference type="InterPro" id="IPR007055">
    <property type="entry name" value="BON_dom"/>
</dbReference>
<feature type="compositionally biased region" description="Basic and acidic residues" evidence="1">
    <location>
        <begin position="207"/>
        <end position="218"/>
    </location>
</feature>
<feature type="compositionally biased region" description="Low complexity" evidence="1">
    <location>
        <begin position="73"/>
        <end position="88"/>
    </location>
</feature>
<feature type="compositionally biased region" description="Low complexity" evidence="1">
    <location>
        <begin position="36"/>
        <end position="57"/>
    </location>
</feature>
<feature type="compositionally biased region" description="Polar residues" evidence="1">
    <location>
        <begin position="195"/>
        <end position="206"/>
    </location>
</feature>
<organism evidence="3 4">
    <name type="scientific">Pseudochryseolinea flava</name>
    <dbReference type="NCBI Taxonomy" id="2059302"/>
    <lineage>
        <taxon>Bacteria</taxon>
        <taxon>Pseudomonadati</taxon>
        <taxon>Bacteroidota</taxon>
        <taxon>Cytophagia</taxon>
        <taxon>Cytophagales</taxon>
        <taxon>Fulvivirgaceae</taxon>
        <taxon>Pseudochryseolinea</taxon>
    </lineage>
</organism>
<dbReference type="Pfam" id="PF04972">
    <property type="entry name" value="BON"/>
    <property type="match status" value="1"/>
</dbReference>
<dbReference type="EMBL" id="QMFY01000004">
    <property type="protein sequence ID" value="RAW01394.1"/>
    <property type="molecule type" value="Genomic_DNA"/>
</dbReference>
<evidence type="ECO:0000259" key="2">
    <source>
        <dbReference type="PROSITE" id="PS50914"/>
    </source>
</evidence>
<comment type="caution">
    <text evidence="3">The sequence shown here is derived from an EMBL/GenBank/DDBJ whole genome shotgun (WGS) entry which is preliminary data.</text>
</comment>
<gene>
    <name evidence="3" type="ORF">DQQ10_10860</name>
</gene>
<keyword evidence="4" id="KW-1185">Reference proteome</keyword>
<feature type="compositionally biased region" description="Basic and acidic residues" evidence="1">
    <location>
        <begin position="90"/>
        <end position="104"/>
    </location>
</feature>
<accession>A0A364Y4Z5</accession>
<dbReference type="RefSeq" id="WP_112746880.1">
    <property type="nucleotide sequence ID" value="NZ_QMFY01000004.1"/>
</dbReference>
<protein>
    <recommendedName>
        <fullName evidence="2">BON domain-containing protein</fullName>
    </recommendedName>
</protein>
<evidence type="ECO:0000256" key="1">
    <source>
        <dbReference type="SAM" id="MobiDB-lite"/>
    </source>
</evidence>
<evidence type="ECO:0000313" key="3">
    <source>
        <dbReference type="EMBL" id="RAW01394.1"/>
    </source>
</evidence>
<feature type="compositionally biased region" description="Basic and acidic residues" evidence="1">
    <location>
        <begin position="20"/>
        <end position="35"/>
    </location>
</feature>
<dbReference type="PROSITE" id="PS50914">
    <property type="entry name" value="BON"/>
    <property type="match status" value="1"/>
</dbReference>
<sequence>MAENNRNRGWNRSQQQQWNEGKRSNRDYNQERDYSDYGNRYGSSSSNDDSEYGSYGSWSDRYGNEGYDRNRNQRSSYGGSYGNSGNRYWSDNRDYANNRNRENDYENNQGSSWGSSDSSNFRSSYQNDYPDYEDYSRGSYGNSGEGYRNYGGTYGNVNRGGFSGNRFGSGGDYNRGRQSSRYAQQDYWPYEYARQDSNYGNKYESQQGERDWWDKTTDEVSSWFGNEEAERRREQDRRREGRHRGKGPKGYQRSDERIKDDINDRLSDDAFVDASDIDVTVQNGEVTLTGTVQSRSDKRRAEDVAEAVSGVKNVEVRLRVQEGSYDSGFGRSSYVSNSAVTGTTSATADKNKLKQSSLTESK</sequence>
<dbReference type="InterPro" id="IPR047800">
    <property type="entry name" value="SWFGD_dom"/>
</dbReference>
<dbReference type="OrthoDB" id="863206at2"/>
<feature type="compositionally biased region" description="Polar residues" evidence="1">
    <location>
        <begin position="7"/>
        <end position="19"/>
    </location>
</feature>
<dbReference type="InterPro" id="IPR014004">
    <property type="entry name" value="Transpt-assoc_nodulatn_dom_bac"/>
</dbReference>
<feature type="compositionally biased region" description="Basic and acidic residues" evidence="1">
    <location>
        <begin position="228"/>
        <end position="239"/>
    </location>
</feature>
<proteinExistence type="predicted"/>
<name>A0A364Y4Z5_9BACT</name>